<dbReference type="GO" id="GO:0008757">
    <property type="term" value="F:S-adenosylmethionine-dependent methyltransferase activity"/>
    <property type="evidence" value="ECO:0007669"/>
    <property type="project" value="InterPro"/>
</dbReference>
<accession>A0A223S7J2</accession>
<dbReference type="SUPFAM" id="SSF53335">
    <property type="entry name" value="S-adenosyl-L-methionine-dependent methyltransferases"/>
    <property type="match status" value="1"/>
</dbReference>
<dbReference type="Gene3D" id="3.40.50.150">
    <property type="entry name" value="Vaccinia Virus protein VP39"/>
    <property type="match status" value="1"/>
</dbReference>
<gene>
    <name evidence="3" type="ORF">CDO52_15990</name>
</gene>
<organism evidence="3 4">
    <name type="scientific">Nocardiopsis gilva YIM 90087</name>
    <dbReference type="NCBI Taxonomy" id="1235441"/>
    <lineage>
        <taxon>Bacteria</taxon>
        <taxon>Bacillati</taxon>
        <taxon>Actinomycetota</taxon>
        <taxon>Actinomycetes</taxon>
        <taxon>Streptosporangiales</taxon>
        <taxon>Nocardiopsidaceae</taxon>
        <taxon>Nocardiopsis</taxon>
    </lineage>
</organism>
<name>A0A223S7J2_9ACTN</name>
<feature type="domain" description="Methyltransferase type 11" evidence="2">
    <location>
        <begin position="79"/>
        <end position="179"/>
    </location>
</feature>
<keyword evidence="1 3" id="KW-0808">Transferase</keyword>
<dbReference type="GO" id="GO:0032259">
    <property type="term" value="P:methylation"/>
    <property type="evidence" value="ECO:0007669"/>
    <property type="project" value="UniProtKB-KW"/>
</dbReference>
<evidence type="ECO:0000313" key="3">
    <source>
        <dbReference type="EMBL" id="ASU84088.1"/>
    </source>
</evidence>
<evidence type="ECO:0000259" key="2">
    <source>
        <dbReference type="Pfam" id="PF08241"/>
    </source>
</evidence>
<dbReference type="EMBL" id="CP022753">
    <property type="protein sequence ID" value="ASU84088.1"/>
    <property type="molecule type" value="Genomic_DNA"/>
</dbReference>
<protein>
    <submittedName>
        <fullName evidence="3">SAM-dependent methyltransferase</fullName>
    </submittedName>
</protein>
<dbReference type="CDD" id="cd02440">
    <property type="entry name" value="AdoMet_MTases"/>
    <property type="match status" value="1"/>
</dbReference>
<dbReference type="RefSeq" id="WP_017617706.1">
    <property type="nucleotide sequence ID" value="NZ_ANBG01000090.1"/>
</dbReference>
<dbReference type="InterPro" id="IPR050447">
    <property type="entry name" value="Erg6_SMT_methyltransf"/>
</dbReference>
<keyword evidence="3" id="KW-0489">Methyltransferase</keyword>
<evidence type="ECO:0000313" key="4">
    <source>
        <dbReference type="Proteomes" id="UP000215005"/>
    </source>
</evidence>
<evidence type="ECO:0000256" key="1">
    <source>
        <dbReference type="ARBA" id="ARBA00022679"/>
    </source>
</evidence>
<dbReference type="PANTHER" id="PTHR44068">
    <property type="entry name" value="ZGC:194242"/>
    <property type="match status" value="1"/>
</dbReference>
<dbReference type="KEGG" id="ngv:CDO52_15990"/>
<dbReference type="InterPro" id="IPR013216">
    <property type="entry name" value="Methyltransf_11"/>
</dbReference>
<dbReference type="AlphaFoldDB" id="A0A223S7J2"/>
<sequence>MSETSPSEERGALLASMYGSEDLSSFSLFSGNFINFGYWADDVLATGEPITVDQRTRSQEDLYRVVVDQLDVRPDDILLEAGCGIGVGTALVVREFGPAEVHGLDLSADQLTRAERMNAEELHTYPKCLFYHQGSALDLPWPDASFTGIYSVEAAQHFSDLATFAREAHRVLRPGGRFALTTFFTPDDQGPAHLAELIETVRDGVDAVQPVDSFTADLTAAGFSDVRTESIGDHVWRGFDTWMDQTEYRDSWGRNWLHAYRAGWVDYYLVTARAAAATATR</sequence>
<dbReference type="InterPro" id="IPR029063">
    <property type="entry name" value="SAM-dependent_MTases_sf"/>
</dbReference>
<proteinExistence type="predicted"/>
<reference evidence="3 4" key="1">
    <citation type="submission" date="2017-08" db="EMBL/GenBank/DDBJ databases">
        <title>The complete genome sequence of Nocardiopsis gilva YIM 90087.</title>
        <authorList>
            <person name="Yin M."/>
            <person name="Tang S."/>
        </authorList>
    </citation>
    <scope>NUCLEOTIDE SEQUENCE [LARGE SCALE GENOMIC DNA]</scope>
    <source>
        <strain evidence="3 4">YIM 90087</strain>
    </source>
</reference>
<dbReference type="Pfam" id="PF08241">
    <property type="entry name" value="Methyltransf_11"/>
    <property type="match status" value="1"/>
</dbReference>
<dbReference type="PANTHER" id="PTHR44068:SF11">
    <property type="entry name" value="GERANYL DIPHOSPHATE 2-C-METHYLTRANSFERASE"/>
    <property type="match status" value="1"/>
</dbReference>
<dbReference type="Proteomes" id="UP000215005">
    <property type="component" value="Chromosome"/>
</dbReference>
<keyword evidence="4" id="KW-1185">Reference proteome</keyword>